<dbReference type="Pfam" id="PF00240">
    <property type="entry name" value="ubiquitin"/>
    <property type="match status" value="1"/>
</dbReference>
<dbReference type="InterPro" id="IPR000626">
    <property type="entry name" value="Ubiquitin-like_dom"/>
</dbReference>
<dbReference type="SUPFAM" id="SSF54236">
    <property type="entry name" value="Ubiquitin-like"/>
    <property type="match status" value="1"/>
</dbReference>
<dbReference type="Proteomes" id="UP000770717">
    <property type="component" value="Unassembled WGS sequence"/>
</dbReference>
<evidence type="ECO:0000259" key="3">
    <source>
        <dbReference type="PROSITE" id="PS50053"/>
    </source>
</evidence>
<organism evidence="4 5">
    <name type="scientific">Eleutherodactylus coqui</name>
    <name type="common">Puerto Rican coqui</name>
    <dbReference type="NCBI Taxonomy" id="57060"/>
    <lineage>
        <taxon>Eukaryota</taxon>
        <taxon>Metazoa</taxon>
        <taxon>Chordata</taxon>
        <taxon>Craniata</taxon>
        <taxon>Vertebrata</taxon>
        <taxon>Euteleostomi</taxon>
        <taxon>Amphibia</taxon>
        <taxon>Batrachia</taxon>
        <taxon>Anura</taxon>
        <taxon>Neobatrachia</taxon>
        <taxon>Hyloidea</taxon>
        <taxon>Eleutherodactylidae</taxon>
        <taxon>Eleutherodactylinae</taxon>
        <taxon>Eleutherodactylus</taxon>
        <taxon>Eleutherodactylus</taxon>
    </lineage>
</organism>
<protein>
    <recommendedName>
        <fullName evidence="3">Ubiquitin-like domain-containing protein</fullName>
    </recommendedName>
</protein>
<dbReference type="PANTHER" id="PTHR12650">
    <property type="entry name" value="40S RIBOSOMAL PROTEIN S30/UBIQUITIN-LIKE PROTEIN FUBI"/>
    <property type="match status" value="1"/>
</dbReference>
<keyword evidence="2" id="KW-0687">Ribonucleoprotein</keyword>
<dbReference type="PANTHER" id="PTHR12650:SF15">
    <property type="entry name" value="RIBOSOMAL PROTEIN S30, ISOFORM A"/>
    <property type="match status" value="1"/>
</dbReference>
<keyword evidence="5" id="KW-1185">Reference proteome</keyword>
<dbReference type="Pfam" id="PF04758">
    <property type="entry name" value="Ribosomal_S30"/>
    <property type="match status" value="1"/>
</dbReference>
<evidence type="ECO:0000256" key="2">
    <source>
        <dbReference type="ARBA" id="ARBA00023274"/>
    </source>
</evidence>
<evidence type="ECO:0000313" key="4">
    <source>
        <dbReference type="EMBL" id="KAG9481176.1"/>
    </source>
</evidence>
<dbReference type="PROSITE" id="PS50053">
    <property type="entry name" value="UBIQUITIN_2"/>
    <property type="match status" value="1"/>
</dbReference>
<proteinExistence type="predicted"/>
<reference evidence="4" key="1">
    <citation type="thesis" date="2020" institute="ProQuest LLC" country="789 East Eisenhower Parkway, Ann Arbor, MI, USA">
        <title>Comparative Genomics and Chromosome Evolution.</title>
        <authorList>
            <person name="Mudd A.B."/>
        </authorList>
    </citation>
    <scope>NUCLEOTIDE SEQUENCE</scope>
    <source>
        <strain evidence="4">HN-11 Male</strain>
        <tissue evidence="4">Kidney and liver</tissue>
    </source>
</reference>
<dbReference type="GO" id="GO:0022627">
    <property type="term" value="C:cytosolic small ribosomal subunit"/>
    <property type="evidence" value="ECO:0007669"/>
    <property type="project" value="TreeGrafter"/>
</dbReference>
<dbReference type="SMART" id="SM00213">
    <property type="entry name" value="UBQ"/>
    <property type="match status" value="1"/>
</dbReference>
<dbReference type="InterPro" id="IPR029071">
    <property type="entry name" value="Ubiquitin-like_domsf"/>
</dbReference>
<dbReference type="AlphaFoldDB" id="A0A8J6K6P5"/>
<dbReference type="GO" id="GO:0003735">
    <property type="term" value="F:structural constituent of ribosome"/>
    <property type="evidence" value="ECO:0007669"/>
    <property type="project" value="InterPro"/>
</dbReference>
<evidence type="ECO:0000313" key="5">
    <source>
        <dbReference type="Proteomes" id="UP000770717"/>
    </source>
</evidence>
<dbReference type="EMBL" id="WNTK01000006">
    <property type="protein sequence ID" value="KAG9481176.1"/>
    <property type="molecule type" value="Genomic_DNA"/>
</dbReference>
<dbReference type="InterPro" id="IPR006846">
    <property type="entry name" value="Ribosomal_eS30"/>
</dbReference>
<evidence type="ECO:0000256" key="1">
    <source>
        <dbReference type="ARBA" id="ARBA00022980"/>
    </source>
</evidence>
<dbReference type="GO" id="GO:0006412">
    <property type="term" value="P:translation"/>
    <property type="evidence" value="ECO:0007669"/>
    <property type="project" value="InterPro"/>
</dbReference>
<dbReference type="OrthoDB" id="199599at2759"/>
<keyword evidence="1" id="KW-0689">Ribosomal protein</keyword>
<accession>A0A8J6K6P5</accession>
<feature type="domain" description="Ubiquitin-like" evidence="3">
    <location>
        <begin position="8"/>
        <end position="81"/>
    </location>
</feature>
<comment type="caution">
    <text evidence="4">The sequence shown here is derived from an EMBL/GenBank/DDBJ whole genome shotgun (WGS) entry which is preliminary data.</text>
</comment>
<gene>
    <name evidence="4" type="ORF">GDO78_010433</name>
</gene>
<dbReference type="Gene3D" id="3.10.20.90">
    <property type="entry name" value="Phosphatidylinositol 3-kinase Catalytic Subunit, Chain A, domain 1"/>
    <property type="match status" value="1"/>
</dbReference>
<sequence>MVVRSTTMQIFVTGQTLHTLDVSNQDTVLDVKTRIAQLEGLLDCDLVLSCAGISLEDECILSESGVQDKCTLNVTSRLLGGKVHGSLARAGKVRGQTPKVSAT</sequence>
<name>A0A8J6K6P5_ELECQ</name>